<reference evidence="2" key="1">
    <citation type="journal article" date="2020" name="G3 (Bethesda)">
        <title>High-Quality Assemblies for Three Invasive Social Wasps from the &lt;i&gt;Vespula&lt;/i&gt; Genus.</title>
        <authorList>
            <person name="Harrop T.W.R."/>
            <person name="Guhlin J."/>
            <person name="McLaughlin G.M."/>
            <person name="Permina E."/>
            <person name="Stockwell P."/>
            <person name="Gilligan J."/>
            <person name="Le Lec M.F."/>
            <person name="Gruber M.A.M."/>
            <person name="Quinn O."/>
            <person name="Lovegrove M."/>
            <person name="Duncan E.J."/>
            <person name="Remnant E.J."/>
            <person name="Van Eeckhoven J."/>
            <person name="Graham B."/>
            <person name="Knapp R.A."/>
            <person name="Langford K.W."/>
            <person name="Kronenberg Z."/>
            <person name="Press M.O."/>
            <person name="Eacker S.M."/>
            <person name="Wilson-Rankin E.E."/>
            <person name="Purcell J."/>
            <person name="Lester P.J."/>
            <person name="Dearden P.K."/>
        </authorList>
    </citation>
    <scope>NUCLEOTIDE SEQUENCE</scope>
    <source>
        <strain evidence="2">Linc-1</strain>
    </source>
</reference>
<evidence type="ECO:0000256" key="1">
    <source>
        <dbReference type="SAM" id="Phobius"/>
    </source>
</evidence>
<keyword evidence="3" id="KW-1185">Reference proteome</keyword>
<sequence>MILLDKYGSTLTAVNKFATDKVEHSSAQPQVVVSTAGQVMTGILALIISLAAGFIGMVMYKRRQYNVPGPSTLGSRKKYGPPDNNVYRKRIAYTELKDMNND</sequence>
<evidence type="ECO:0000313" key="2">
    <source>
        <dbReference type="EMBL" id="KAF7391613.1"/>
    </source>
</evidence>
<comment type="caution">
    <text evidence="2">The sequence shown here is derived from an EMBL/GenBank/DDBJ whole genome shotgun (WGS) entry which is preliminary data.</text>
</comment>
<keyword evidence="1" id="KW-1133">Transmembrane helix</keyword>
<organism evidence="2 3">
    <name type="scientific">Vespula germanica</name>
    <name type="common">German yellow jacket</name>
    <name type="synonym">Paravespula germanica</name>
    <dbReference type="NCBI Taxonomy" id="30212"/>
    <lineage>
        <taxon>Eukaryota</taxon>
        <taxon>Metazoa</taxon>
        <taxon>Ecdysozoa</taxon>
        <taxon>Arthropoda</taxon>
        <taxon>Hexapoda</taxon>
        <taxon>Insecta</taxon>
        <taxon>Pterygota</taxon>
        <taxon>Neoptera</taxon>
        <taxon>Endopterygota</taxon>
        <taxon>Hymenoptera</taxon>
        <taxon>Apocrita</taxon>
        <taxon>Aculeata</taxon>
        <taxon>Vespoidea</taxon>
        <taxon>Vespidae</taxon>
        <taxon>Vespinae</taxon>
        <taxon>Vespula</taxon>
    </lineage>
</organism>
<proteinExistence type="predicted"/>
<dbReference type="EMBL" id="JACSDZ010000011">
    <property type="protein sequence ID" value="KAF7391613.1"/>
    <property type="molecule type" value="Genomic_DNA"/>
</dbReference>
<protein>
    <submittedName>
        <fullName evidence="2">Uncharacterized protein</fullName>
    </submittedName>
</protein>
<gene>
    <name evidence="2" type="ORF">HZH68_011156</name>
</gene>
<keyword evidence="1" id="KW-0812">Transmembrane</keyword>
<keyword evidence="1" id="KW-0472">Membrane</keyword>
<name>A0A834JN21_VESGE</name>
<accession>A0A834JN21</accession>
<feature type="transmembrane region" description="Helical" evidence="1">
    <location>
        <begin position="39"/>
        <end position="60"/>
    </location>
</feature>
<evidence type="ECO:0000313" key="3">
    <source>
        <dbReference type="Proteomes" id="UP000617340"/>
    </source>
</evidence>
<dbReference type="AlphaFoldDB" id="A0A834JN21"/>
<dbReference type="Proteomes" id="UP000617340">
    <property type="component" value="Unassembled WGS sequence"/>
</dbReference>